<reference evidence="2" key="1">
    <citation type="submission" date="2021-05" db="EMBL/GenBank/DDBJ databases">
        <authorList>
            <person name="Alioto T."/>
            <person name="Alioto T."/>
            <person name="Gomez Garrido J."/>
        </authorList>
    </citation>
    <scope>NUCLEOTIDE SEQUENCE</scope>
</reference>
<dbReference type="EMBL" id="HBUF01662747">
    <property type="protein sequence ID" value="CAG6789023.1"/>
    <property type="molecule type" value="Transcribed_RNA"/>
</dbReference>
<name>A0A8D8PNM7_9HEMI</name>
<sequence length="183" mass="20930">MVSMVASEDYNTSAETMSPTEEIDAKHHKFPFCVVWTPLPLITYIIPIIGHTGICTSKGVIRDFAGPYHVSENDMAFGWPTKYAQLNSKLASRGIQGWDDAIHEASEIYKHRTHNLFLDNCHSHVAKALNLMNYNGRNDWTMVKVAILMTFRSKYVGFSGFLKQWVPFFIIVSFFVILFYVLN</sequence>
<keyword evidence="1 2" id="KW-0812">Transmembrane</keyword>
<feature type="transmembrane region" description="Helical" evidence="1">
    <location>
        <begin position="165"/>
        <end position="182"/>
    </location>
</feature>
<dbReference type="EMBL" id="HBUF01009093">
    <property type="protein sequence ID" value="CAG6607750.1"/>
    <property type="molecule type" value="Transcribed_RNA"/>
</dbReference>
<dbReference type="EMBL" id="HBUF01662746">
    <property type="protein sequence ID" value="CAG6789021.1"/>
    <property type="molecule type" value="Transcribed_RNA"/>
</dbReference>
<accession>A0A8D8PNM7</accession>
<dbReference type="EMBL" id="HBUF01233877">
    <property type="protein sequence ID" value="CAG6674443.1"/>
    <property type="molecule type" value="Transcribed_RNA"/>
</dbReference>
<proteinExistence type="predicted"/>
<dbReference type="EMBL" id="HBUF01233878">
    <property type="protein sequence ID" value="CAG6674445.1"/>
    <property type="molecule type" value="Transcribed_RNA"/>
</dbReference>
<dbReference type="EMBL" id="HBUF01233876">
    <property type="protein sequence ID" value="CAG6674441.1"/>
    <property type="molecule type" value="Transcribed_RNA"/>
</dbReference>
<evidence type="ECO:0000256" key="1">
    <source>
        <dbReference type="SAM" id="Phobius"/>
    </source>
</evidence>
<dbReference type="AlphaFoldDB" id="A0A8D8PNM7"/>
<dbReference type="PANTHER" id="PTHR20921:SF0">
    <property type="entry name" value="TRANSMEMBRANE PROTEIN 222"/>
    <property type="match status" value="1"/>
</dbReference>
<dbReference type="EMBL" id="HBUF01233875">
    <property type="protein sequence ID" value="CAG6674439.1"/>
    <property type="molecule type" value="Transcribed_RNA"/>
</dbReference>
<evidence type="ECO:0000313" key="2">
    <source>
        <dbReference type="EMBL" id="CAG6607748.1"/>
    </source>
</evidence>
<dbReference type="InterPro" id="IPR008496">
    <property type="entry name" value="TMEM222/RTE1"/>
</dbReference>
<dbReference type="PANTHER" id="PTHR20921">
    <property type="entry name" value="TRANSMEMBRANE PROTEIN 222"/>
    <property type="match status" value="1"/>
</dbReference>
<organism evidence="2">
    <name type="scientific">Cacopsylla melanoneura</name>
    <dbReference type="NCBI Taxonomy" id="428564"/>
    <lineage>
        <taxon>Eukaryota</taxon>
        <taxon>Metazoa</taxon>
        <taxon>Ecdysozoa</taxon>
        <taxon>Arthropoda</taxon>
        <taxon>Hexapoda</taxon>
        <taxon>Insecta</taxon>
        <taxon>Pterygota</taxon>
        <taxon>Neoptera</taxon>
        <taxon>Paraneoptera</taxon>
        <taxon>Hemiptera</taxon>
        <taxon>Sternorrhyncha</taxon>
        <taxon>Psylloidea</taxon>
        <taxon>Psyllidae</taxon>
        <taxon>Psyllinae</taxon>
        <taxon>Cacopsylla</taxon>
    </lineage>
</organism>
<keyword evidence="1" id="KW-0472">Membrane</keyword>
<dbReference type="EMBL" id="HBUF01009094">
    <property type="protein sequence ID" value="CAG6607752.1"/>
    <property type="molecule type" value="Transcribed_RNA"/>
</dbReference>
<protein>
    <submittedName>
        <fullName evidence="2">Transmembrane protein 222</fullName>
    </submittedName>
</protein>
<dbReference type="EMBL" id="HBUF01662745">
    <property type="protein sequence ID" value="CAG6789019.1"/>
    <property type="molecule type" value="Transcribed_RNA"/>
</dbReference>
<dbReference type="EMBL" id="HBUF01009092">
    <property type="protein sequence ID" value="CAG6607748.1"/>
    <property type="molecule type" value="Transcribed_RNA"/>
</dbReference>
<dbReference type="Pfam" id="PF05608">
    <property type="entry name" value="RTE1"/>
    <property type="match status" value="2"/>
</dbReference>
<keyword evidence="1" id="KW-1133">Transmembrane helix</keyword>